<dbReference type="CDD" id="cd20296">
    <property type="entry name" value="cupin_PpnP-like"/>
    <property type="match status" value="1"/>
</dbReference>
<gene>
    <name evidence="3" type="primary">ppnP</name>
    <name evidence="4" type="ORF">SY83_08730</name>
</gene>
<name>A0A172TH21_9BACL</name>
<comment type="catalytic activity">
    <reaction evidence="3">
        <text>a purine D-ribonucleoside + phosphate = a purine nucleobase + alpha-D-ribose 1-phosphate</text>
        <dbReference type="Rhea" id="RHEA:19805"/>
        <dbReference type="ChEBI" id="CHEBI:26386"/>
        <dbReference type="ChEBI" id="CHEBI:43474"/>
        <dbReference type="ChEBI" id="CHEBI:57720"/>
        <dbReference type="ChEBI" id="CHEBI:142355"/>
        <dbReference type="EC" id="2.4.2.1"/>
    </reaction>
</comment>
<comment type="function">
    <text evidence="3">Catalyzes the phosphorolysis of diverse nucleosides, yielding D-ribose 1-phosphate and the respective free bases. Can use uridine, adenosine, guanosine, cytidine, thymidine, inosine and xanthosine as substrates. Also catalyzes the reverse reactions.</text>
</comment>
<keyword evidence="2 3" id="KW-0808">Transferase</keyword>
<dbReference type="HAMAP" id="MF_01537">
    <property type="entry name" value="Nucleos_phosphorylase_PpnP"/>
    <property type="match status" value="1"/>
</dbReference>
<comment type="catalytic activity">
    <reaction evidence="3">
        <text>xanthosine + phosphate = alpha-D-ribose 1-phosphate + xanthine</text>
        <dbReference type="Rhea" id="RHEA:27638"/>
        <dbReference type="ChEBI" id="CHEBI:17712"/>
        <dbReference type="ChEBI" id="CHEBI:18107"/>
        <dbReference type="ChEBI" id="CHEBI:43474"/>
        <dbReference type="ChEBI" id="CHEBI:57720"/>
        <dbReference type="EC" id="2.4.2.1"/>
    </reaction>
</comment>
<dbReference type="InterPro" id="IPR009664">
    <property type="entry name" value="Ppnp"/>
</dbReference>
<dbReference type="PANTHER" id="PTHR36540">
    <property type="entry name" value="PYRIMIDINE/PURINE NUCLEOSIDE PHOSPHORYLASE"/>
    <property type="match status" value="1"/>
</dbReference>
<evidence type="ECO:0000256" key="2">
    <source>
        <dbReference type="ARBA" id="ARBA00022679"/>
    </source>
</evidence>
<dbReference type="InterPro" id="IPR014710">
    <property type="entry name" value="RmlC-like_jellyroll"/>
</dbReference>
<reference evidence="4 5" key="1">
    <citation type="submission" date="2015-01" db="EMBL/GenBank/DDBJ databases">
        <title>Paenibacillus swuensis/DY6/whole genome sequencing.</title>
        <authorList>
            <person name="Kim M.K."/>
            <person name="Srinivasan S."/>
            <person name="Lee J.-J."/>
        </authorList>
    </citation>
    <scope>NUCLEOTIDE SEQUENCE [LARGE SCALE GENOMIC DNA]</scope>
    <source>
        <strain evidence="4 5">DY6</strain>
    </source>
</reference>
<dbReference type="PATRIC" id="fig|1178515.4.peg.1743"/>
<dbReference type="GO" id="GO:0004850">
    <property type="term" value="F:uridine phosphorylase activity"/>
    <property type="evidence" value="ECO:0007669"/>
    <property type="project" value="RHEA"/>
</dbReference>
<proteinExistence type="inferred from homology"/>
<dbReference type="RefSeq" id="WP_068605889.1">
    <property type="nucleotide sequence ID" value="NZ_CP011388.1"/>
</dbReference>
<dbReference type="EC" id="2.4.2.2" evidence="3"/>
<evidence type="ECO:0000313" key="4">
    <source>
        <dbReference type="EMBL" id="ANE46349.1"/>
    </source>
</evidence>
<dbReference type="AlphaFoldDB" id="A0A172TH21"/>
<evidence type="ECO:0000313" key="5">
    <source>
        <dbReference type="Proteomes" id="UP000076927"/>
    </source>
</evidence>
<dbReference type="PANTHER" id="PTHR36540:SF1">
    <property type="entry name" value="PYRIMIDINE_PURINE NUCLEOSIDE PHOSPHORYLASE"/>
    <property type="match status" value="1"/>
</dbReference>
<dbReference type="GO" id="GO:0047975">
    <property type="term" value="F:guanosine phosphorylase activity"/>
    <property type="evidence" value="ECO:0007669"/>
    <property type="project" value="RHEA"/>
</dbReference>
<evidence type="ECO:0000256" key="1">
    <source>
        <dbReference type="ARBA" id="ARBA00022676"/>
    </source>
</evidence>
<comment type="catalytic activity">
    <reaction evidence="3">
        <text>guanosine + phosphate = alpha-D-ribose 1-phosphate + guanine</text>
        <dbReference type="Rhea" id="RHEA:13233"/>
        <dbReference type="ChEBI" id="CHEBI:16235"/>
        <dbReference type="ChEBI" id="CHEBI:16750"/>
        <dbReference type="ChEBI" id="CHEBI:43474"/>
        <dbReference type="ChEBI" id="CHEBI:57720"/>
        <dbReference type="EC" id="2.4.2.1"/>
    </reaction>
</comment>
<dbReference type="Gene3D" id="2.60.120.10">
    <property type="entry name" value="Jelly Rolls"/>
    <property type="match status" value="1"/>
</dbReference>
<dbReference type="EC" id="2.4.2.1" evidence="3"/>
<dbReference type="SUPFAM" id="SSF51182">
    <property type="entry name" value="RmlC-like cupins"/>
    <property type="match status" value="1"/>
</dbReference>
<dbReference type="GO" id="GO:0005829">
    <property type="term" value="C:cytosol"/>
    <property type="evidence" value="ECO:0007669"/>
    <property type="project" value="TreeGrafter"/>
</dbReference>
<dbReference type="Proteomes" id="UP000076927">
    <property type="component" value="Chromosome"/>
</dbReference>
<keyword evidence="5" id="KW-1185">Reference proteome</keyword>
<comment type="catalytic activity">
    <reaction evidence="3">
        <text>thymidine + phosphate = 2-deoxy-alpha-D-ribose 1-phosphate + thymine</text>
        <dbReference type="Rhea" id="RHEA:16037"/>
        <dbReference type="ChEBI" id="CHEBI:17748"/>
        <dbReference type="ChEBI" id="CHEBI:17821"/>
        <dbReference type="ChEBI" id="CHEBI:43474"/>
        <dbReference type="ChEBI" id="CHEBI:57259"/>
        <dbReference type="EC" id="2.4.2.2"/>
    </reaction>
</comment>
<dbReference type="FunFam" id="2.60.120.10:FF:000016">
    <property type="entry name" value="Pyrimidine/purine nucleoside phosphorylase"/>
    <property type="match status" value="1"/>
</dbReference>
<comment type="catalytic activity">
    <reaction evidence="3">
        <text>uridine + phosphate = alpha-D-ribose 1-phosphate + uracil</text>
        <dbReference type="Rhea" id="RHEA:24388"/>
        <dbReference type="ChEBI" id="CHEBI:16704"/>
        <dbReference type="ChEBI" id="CHEBI:17568"/>
        <dbReference type="ChEBI" id="CHEBI:43474"/>
        <dbReference type="ChEBI" id="CHEBI:57720"/>
        <dbReference type="EC" id="2.4.2.2"/>
    </reaction>
</comment>
<comment type="catalytic activity">
    <reaction evidence="3">
        <text>adenosine + phosphate = alpha-D-ribose 1-phosphate + adenine</text>
        <dbReference type="Rhea" id="RHEA:27642"/>
        <dbReference type="ChEBI" id="CHEBI:16335"/>
        <dbReference type="ChEBI" id="CHEBI:16708"/>
        <dbReference type="ChEBI" id="CHEBI:43474"/>
        <dbReference type="ChEBI" id="CHEBI:57720"/>
        <dbReference type="EC" id="2.4.2.1"/>
    </reaction>
</comment>
<keyword evidence="1 3" id="KW-0328">Glycosyltransferase</keyword>
<dbReference type="EMBL" id="CP011388">
    <property type="protein sequence ID" value="ANE46349.1"/>
    <property type="molecule type" value="Genomic_DNA"/>
</dbReference>
<dbReference type="GO" id="GO:0009032">
    <property type="term" value="F:thymidine phosphorylase activity"/>
    <property type="evidence" value="ECO:0007669"/>
    <property type="project" value="RHEA"/>
</dbReference>
<dbReference type="OrthoDB" id="9793848at2"/>
<dbReference type="Pfam" id="PF06865">
    <property type="entry name" value="Ppnp"/>
    <property type="match status" value="1"/>
</dbReference>
<comment type="catalytic activity">
    <reaction evidence="3">
        <text>cytidine + phosphate = cytosine + alpha-D-ribose 1-phosphate</text>
        <dbReference type="Rhea" id="RHEA:52540"/>
        <dbReference type="ChEBI" id="CHEBI:16040"/>
        <dbReference type="ChEBI" id="CHEBI:17562"/>
        <dbReference type="ChEBI" id="CHEBI:43474"/>
        <dbReference type="ChEBI" id="CHEBI:57720"/>
        <dbReference type="EC" id="2.4.2.2"/>
    </reaction>
</comment>
<dbReference type="GO" id="GO:0004731">
    <property type="term" value="F:purine-nucleoside phosphorylase activity"/>
    <property type="evidence" value="ECO:0007669"/>
    <property type="project" value="UniProtKB-UniRule"/>
</dbReference>
<comment type="catalytic activity">
    <reaction evidence="3">
        <text>inosine + phosphate = alpha-D-ribose 1-phosphate + hypoxanthine</text>
        <dbReference type="Rhea" id="RHEA:27646"/>
        <dbReference type="ChEBI" id="CHEBI:17368"/>
        <dbReference type="ChEBI" id="CHEBI:17596"/>
        <dbReference type="ChEBI" id="CHEBI:43474"/>
        <dbReference type="ChEBI" id="CHEBI:57720"/>
        <dbReference type="EC" id="2.4.2.1"/>
    </reaction>
</comment>
<comment type="similarity">
    <text evidence="3">Belongs to the nucleoside phosphorylase PpnP family.</text>
</comment>
<protein>
    <recommendedName>
        <fullName evidence="3">Pyrimidine/purine nucleoside phosphorylase</fullName>
        <ecNumber evidence="3">2.4.2.1</ecNumber>
        <ecNumber evidence="3">2.4.2.2</ecNumber>
    </recommendedName>
    <alternativeName>
        <fullName evidence="3">Adenosine phosphorylase</fullName>
    </alternativeName>
    <alternativeName>
        <fullName evidence="3">Cytidine phosphorylase</fullName>
    </alternativeName>
    <alternativeName>
        <fullName evidence="3">Guanosine phosphorylase</fullName>
    </alternativeName>
    <alternativeName>
        <fullName evidence="3">Inosine phosphorylase</fullName>
    </alternativeName>
    <alternativeName>
        <fullName evidence="3">Thymidine phosphorylase</fullName>
    </alternativeName>
    <alternativeName>
        <fullName evidence="3">Uridine phosphorylase</fullName>
    </alternativeName>
    <alternativeName>
        <fullName evidence="3">Xanthosine phosphorylase</fullName>
    </alternativeName>
</protein>
<sequence length="104" mass="11405">MSQFENVTVVKKANVYFDGKVTSRTVLFADGSKKTLGVMMPGEYEFGADVQEIMEILGGELKVLLAGDSEWITFNGSGEFIVPAKTSFKLNVLTVTDYCCSYVV</sequence>
<evidence type="ECO:0000256" key="3">
    <source>
        <dbReference type="HAMAP-Rule" id="MF_01537"/>
    </source>
</evidence>
<organism evidence="4 5">
    <name type="scientific">Paenibacillus swuensis</name>
    <dbReference type="NCBI Taxonomy" id="1178515"/>
    <lineage>
        <taxon>Bacteria</taxon>
        <taxon>Bacillati</taxon>
        <taxon>Bacillota</taxon>
        <taxon>Bacilli</taxon>
        <taxon>Bacillales</taxon>
        <taxon>Paenibacillaceae</taxon>
        <taxon>Paenibacillus</taxon>
    </lineage>
</organism>
<dbReference type="STRING" id="1178515.SY83_08730"/>
<accession>A0A172TH21</accession>
<dbReference type="InterPro" id="IPR011051">
    <property type="entry name" value="RmlC_Cupin_sf"/>
</dbReference>
<dbReference type="KEGG" id="pswu:SY83_08730"/>